<dbReference type="Gene3D" id="1.10.10.10">
    <property type="entry name" value="Winged helix-like DNA-binding domain superfamily/Winged helix DNA-binding domain"/>
    <property type="match status" value="1"/>
</dbReference>
<comment type="similarity">
    <text evidence="1 6">Belongs to the sigma-70 factor family. ECF subfamily.</text>
</comment>
<keyword evidence="5 6" id="KW-0804">Transcription</keyword>
<dbReference type="GO" id="GO:0003677">
    <property type="term" value="F:DNA binding"/>
    <property type="evidence" value="ECO:0007669"/>
    <property type="project" value="UniProtKB-KW"/>
</dbReference>
<dbReference type="Pfam" id="PF04542">
    <property type="entry name" value="Sigma70_r2"/>
    <property type="match status" value="1"/>
</dbReference>
<reference evidence="10" key="1">
    <citation type="submission" date="2017-07" db="EMBL/GenBank/DDBJ databases">
        <title>Draft genome sequence of Effusibacillus lacus strain skLN1.</title>
        <authorList>
            <person name="Watanabe M."/>
            <person name="Kojima H."/>
            <person name="Fukui M."/>
        </authorList>
    </citation>
    <scope>NUCLEOTIDE SEQUENCE [LARGE SCALE GENOMIC DNA]</scope>
    <source>
        <strain evidence="10">skLN1</strain>
    </source>
</reference>
<dbReference type="CDD" id="cd06171">
    <property type="entry name" value="Sigma70_r4"/>
    <property type="match status" value="1"/>
</dbReference>
<dbReference type="GO" id="GO:0006352">
    <property type="term" value="P:DNA-templated transcription initiation"/>
    <property type="evidence" value="ECO:0007669"/>
    <property type="project" value="InterPro"/>
</dbReference>
<keyword evidence="2 6" id="KW-0805">Transcription regulation</keyword>
<dbReference type="InterPro" id="IPR014284">
    <property type="entry name" value="RNA_pol_sigma-70_dom"/>
</dbReference>
<protein>
    <recommendedName>
        <fullName evidence="6">RNA polymerase sigma factor</fullName>
    </recommendedName>
</protein>
<feature type="domain" description="RNA polymerase sigma-70 region 2" evidence="7">
    <location>
        <begin position="26"/>
        <end position="91"/>
    </location>
</feature>
<gene>
    <name evidence="9" type="ORF">EFBL_0134</name>
</gene>
<dbReference type="SUPFAM" id="SSF88659">
    <property type="entry name" value="Sigma3 and sigma4 domains of RNA polymerase sigma factors"/>
    <property type="match status" value="1"/>
</dbReference>
<dbReference type="PROSITE" id="PS01063">
    <property type="entry name" value="SIGMA70_ECF"/>
    <property type="match status" value="1"/>
</dbReference>
<dbReference type="PANTHER" id="PTHR43133">
    <property type="entry name" value="RNA POLYMERASE ECF-TYPE SIGMA FACTO"/>
    <property type="match status" value="1"/>
</dbReference>
<dbReference type="InterPro" id="IPR013324">
    <property type="entry name" value="RNA_pol_sigma_r3/r4-like"/>
</dbReference>
<dbReference type="AlphaFoldDB" id="A0A292YJ52"/>
<dbReference type="InterPro" id="IPR007627">
    <property type="entry name" value="RNA_pol_sigma70_r2"/>
</dbReference>
<evidence type="ECO:0000256" key="6">
    <source>
        <dbReference type="RuleBase" id="RU000716"/>
    </source>
</evidence>
<feature type="domain" description="RNA polymerase sigma factor 70 region 4 type 2" evidence="8">
    <location>
        <begin position="126"/>
        <end position="176"/>
    </location>
</feature>
<evidence type="ECO:0000313" key="9">
    <source>
        <dbReference type="EMBL" id="GAX88525.1"/>
    </source>
</evidence>
<evidence type="ECO:0000259" key="8">
    <source>
        <dbReference type="Pfam" id="PF08281"/>
    </source>
</evidence>
<dbReference type="GO" id="GO:0006950">
    <property type="term" value="P:response to stress"/>
    <property type="evidence" value="ECO:0007669"/>
    <property type="project" value="UniProtKB-ARBA"/>
</dbReference>
<dbReference type="NCBIfam" id="TIGR02937">
    <property type="entry name" value="sigma70-ECF"/>
    <property type="match status" value="1"/>
</dbReference>
<dbReference type="InterPro" id="IPR000838">
    <property type="entry name" value="RNA_pol_sigma70_ECF_CS"/>
</dbReference>
<evidence type="ECO:0000256" key="3">
    <source>
        <dbReference type="ARBA" id="ARBA00023082"/>
    </source>
</evidence>
<dbReference type="InterPro" id="IPR036388">
    <property type="entry name" value="WH-like_DNA-bd_sf"/>
</dbReference>
<dbReference type="EMBL" id="BDUF01000003">
    <property type="protein sequence ID" value="GAX88525.1"/>
    <property type="molecule type" value="Genomic_DNA"/>
</dbReference>
<dbReference type="Proteomes" id="UP000217785">
    <property type="component" value="Unassembled WGS sequence"/>
</dbReference>
<comment type="caution">
    <text evidence="9">The sequence shown here is derived from an EMBL/GenBank/DDBJ whole genome shotgun (WGS) entry which is preliminary data.</text>
</comment>
<dbReference type="Gene3D" id="1.10.1740.10">
    <property type="match status" value="1"/>
</dbReference>
<name>A0A292YJ52_9BACL</name>
<evidence type="ECO:0000256" key="2">
    <source>
        <dbReference type="ARBA" id="ARBA00023015"/>
    </source>
</evidence>
<keyword evidence="4 6" id="KW-0238">DNA-binding</keyword>
<keyword evidence="10" id="KW-1185">Reference proteome</keyword>
<dbReference type="PANTHER" id="PTHR43133:SF60">
    <property type="entry name" value="RNA POLYMERASE SIGMA FACTOR SIGV"/>
    <property type="match status" value="1"/>
</dbReference>
<organism evidence="9 10">
    <name type="scientific">Effusibacillus lacus</name>
    <dbReference type="NCBI Taxonomy" id="1348429"/>
    <lineage>
        <taxon>Bacteria</taxon>
        <taxon>Bacillati</taxon>
        <taxon>Bacillota</taxon>
        <taxon>Bacilli</taxon>
        <taxon>Bacillales</taxon>
        <taxon>Alicyclobacillaceae</taxon>
        <taxon>Effusibacillus</taxon>
    </lineage>
</organism>
<dbReference type="InterPro" id="IPR013325">
    <property type="entry name" value="RNA_pol_sigma_r2"/>
</dbReference>
<dbReference type="InterPro" id="IPR039425">
    <property type="entry name" value="RNA_pol_sigma-70-like"/>
</dbReference>
<dbReference type="SUPFAM" id="SSF88946">
    <property type="entry name" value="Sigma2 domain of RNA polymerase sigma factors"/>
    <property type="match status" value="1"/>
</dbReference>
<evidence type="ECO:0000256" key="5">
    <source>
        <dbReference type="ARBA" id="ARBA00023163"/>
    </source>
</evidence>
<evidence type="ECO:0000256" key="4">
    <source>
        <dbReference type="ARBA" id="ARBA00023125"/>
    </source>
</evidence>
<evidence type="ECO:0000259" key="7">
    <source>
        <dbReference type="Pfam" id="PF04542"/>
    </source>
</evidence>
<evidence type="ECO:0000313" key="10">
    <source>
        <dbReference type="Proteomes" id="UP000217785"/>
    </source>
</evidence>
<dbReference type="GO" id="GO:0016987">
    <property type="term" value="F:sigma factor activity"/>
    <property type="evidence" value="ECO:0007669"/>
    <property type="project" value="UniProtKB-KW"/>
</dbReference>
<keyword evidence="3 6" id="KW-0731">Sigma factor</keyword>
<proteinExistence type="inferred from homology"/>
<sequence length="191" mass="22368">MNEQILGHKQYYHSVWEDRYAQLEELMSEYGQDVINLAYSYVKDRMQAEDIAQDAFLKAFAHLDRFQYQSSLKTWIYRITINCAKDHLRSALFRKLLPSADPLSLHSQASASAEEQVMDSIFKKLIWDAVFQLPVKYREVVVLYYREGFPISEISEILGIKEETARTRLKRAREKLETQIGRKVNDDNGPV</sequence>
<dbReference type="InterPro" id="IPR013249">
    <property type="entry name" value="RNA_pol_sigma70_r4_t2"/>
</dbReference>
<accession>A0A292YJ52</accession>
<evidence type="ECO:0000256" key="1">
    <source>
        <dbReference type="ARBA" id="ARBA00010641"/>
    </source>
</evidence>
<dbReference type="Pfam" id="PF08281">
    <property type="entry name" value="Sigma70_r4_2"/>
    <property type="match status" value="1"/>
</dbReference>